<name>A0AAV3NU65_LITER</name>
<proteinExistence type="predicted"/>
<evidence type="ECO:0000313" key="2">
    <source>
        <dbReference type="EMBL" id="GAA0142666.1"/>
    </source>
</evidence>
<protein>
    <submittedName>
        <fullName evidence="2">Uncharacterized protein</fullName>
    </submittedName>
</protein>
<dbReference type="AlphaFoldDB" id="A0AAV3NU65"/>
<feature type="compositionally biased region" description="Basic residues" evidence="1">
    <location>
        <begin position="155"/>
        <end position="165"/>
    </location>
</feature>
<evidence type="ECO:0000256" key="1">
    <source>
        <dbReference type="SAM" id="MobiDB-lite"/>
    </source>
</evidence>
<comment type="caution">
    <text evidence="2">The sequence shown here is derived from an EMBL/GenBank/DDBJ whole genome shotgun (WGS) entry which is preliminary data.</text>
</comment>
<sequence>MGKTTEPLIVSDKSVDDVGKNVPEGDSVDVSHTDNVIEDVEVPNTEVLDVNINPSVEDKLNGFKDSTPSGRDVLIPSVDDSIKDTVAEGMDADILSVVDTEPVTAKAADEGVIPSVTDKDTETAGNIEKPTVGRGVNDTMDVDIQEVIPEDAGQKKKSKKRKHKKSADVGESSVPKKKLSNEERAAKKARKVEKRARRVAQEAVEEGEVIPPVTQPAVDDEWLLEYEPQGGDAQEEVQDSDSEDVAAVMSRKRKAKGKLRVNKNHTRVGNKRIPKNVVPVSTANVPLNSEEEETRWKFVINRRIAAEKMLSEATKKNLHIMDILEGVGIMPTIATVGPYYLKLVREFICNMIEDIDDHASTNYHKNEDMLIVNVIEGPPPGTITISLNLLEGTHVVDIPLAPVDAGAALGSSIDGTTQLLRDESRYLDRVIQSSLARKSMV</sequence>
<dbReference type="Proteomes" id="UP001454036">
    <property type="component" value="Unassembled WGS sequence"/>
</dbReference>
<organism evidence="2 3">
    <name type="scientific">Lithospermum erythrorhizon</name>
    <name type="common">Purple gromwell</name>
    <name type="synonym">Lithospermum officinale var. erythrorhizon</name>
    <dbReference type="NCBI Taxonomy" id="34254"/>
    <lineage>
        <taxon>Eukaryota</taxon>
        <taxon>Viridiplantae</taxon>
        <taxon>Streptophyta</taxon>
        <taxon>Embryophyta</taxon>
        <taxon>Tracheophyta</taxon>
        <taxon>Spermatophyta</taxon>
        <taxon>Magnoliopsida</taxon>
        <taxon>eudicotyledons</taxon>
        <taxon>Gunneridae</taxon>
        <taxon>Pentapetalae</taxon>
        <taxon>asterids</taxon>
        <taxon>lamiids</taxon>
        <taxon>Boraginales</taxon>
        <taxon>Boraginaceae</taxon>
        <taxon>Boraginoideae</taxon>
        <taxon>Lithospermeae</taxon>
        <taxon>Lithospermum</taxon>
    </lineage>
</organism>
<keyword evidence="3" id="KW-1185">Reference proteome</keyword>
<feature type="region of interest" description="Disordered" evidence="1">
    <location>
        <begin position="1"/>
        <end position="30"/>
    </location>
</feature>
<reference evidence="2 3" key="1">
    <citation type="submission" date="2024-01" db="EMBL/GenBank/DDBJ databases">
        <title>The complete chloroplast genome sequence of Lithospermum erythrorhizon: insights into the phylogenetic relationship among Boraginaceae species and the maternal lineages of purple gromwells.</title>
        <authorList>
            <person name="Okada T."/>
            <person name="Watanabe K."/>
        </authorList>
    </citation>
    <scope>NUCLEOTIDE SEQUENCE [LARGE SCALE GENOMIC DNA]</scope>
</reference>
<evidence type="ECO:0000313" key="3">
    <source>
        <dbReference type="Proteomes" id="UP001454036"/>
    </source>
</evidence>
<dbReference type="EMBL" id="BAABME010000423">
    <property type="protein sequence ID" value="GAA0142666.1"/>
    <property type="molecule type" value="Genomic_DNA"/>
</dbReference>
<accession>A0AAV3NU65</accession>
<gene>
    <name evidence="2" type="ORF">LIER_03510</name>
</gene>
<feature type="region of interest" description="Disordered" evidence="1">
    <location>
        <begin position="116"/>
        <end position="194"/>
    </location>
</feature>